<dbReference type="Pfam" id="PF13668">
    <property type="entry name" value="Ferritin_2"/>
    <property type="match status" value="1"/>
</dbReference>
<dbReference type="PANTHER" id="PTHR31694:SF12">
    <property type="entry name" value="DESICCATION-LIKE PROTEIN"/>
    <property type="match status" value="1"/>
</dbReference>
<protein>
    <recommendedName>
        <fullName evidence="3">Desiccation-related protein PCC13-62</fullName>
    </recommendedName>
</protein>
<comment type="caution">
    <text evidence="1">The sequence shown here is derived from an EMBL/GenBank/DDBJ whole genome shotgun (WGS) entry which is preliminary data.</text>
</comment>
<evidence type="ECO:0008006" key="3">
    <source>
        <dbReference type="Google" id="ProtNLM"/>
    </source>
</evidence>
<sequence length="285" mass="31093">MIEKQSKTKLRHLQPWHYPFPPPQPPLLSCLFCTSPSSSAALMPLRLKYSIAPNLTGGGPRPIGTKLANLSPFIRDVILQFGYQEVGHLRAIKRTIPGFPRPLLNLSAESFATIMNNAFERPLWPPFDPYANDINFLLASYAIPYVGLTGYVGTIPNLQSSTARSLVAGLLGVEAVLRLLLYEHALEKVVPYEITVAEFTNRISNLRNKLGNAGVKDEGLIVNPLQGAEGIYKGNVLVGDQSSLSYGRTPEEILRIVYGTGKETTPGGFYPNGAAGRIAKSYLAV</sequence>
<dbReference type="Proteomes" id="UP001604336">
    <property type="component" value="Unassembled WGS sequence"/>
</dbReference>
<dbReference type="AlphaFoldDB" id="A0ABD1VBL7"/>
<dbReference type="PANTHER" id="PTHR31694">
    <property type="entry name" value="DESICCATION-LIKE PROTEIN"/>
    <property type="match status" value="1"/>
</dbReference>
<dbReference type="EMBL" id="JBFOLK010000002">
    <property type="protein sequence ID" value="KAL2534734.1"/>
    <property type="molecule type" value="Genomic_DNA"/>
</dbReference>
<reference evidence="2" key="1">
    <citation type="submission" date="2024-07" db="EMBL/GenBank/DDBJ databases">
        <title>Two chromosome-level genome assemblies of Korean endemic species Abeliophyllum distichum and Forsythia ovata (Oleaceae).</title>
        <authorList>
            <person name="Jang H."/>
        </authorList>
    </citation>
    <scope>NUCLEOTIDE SEQUENCE [LARGE SCALE GENOMIC DNA]</scope>
</reference>
<organism evidence="1 2">
    <name type="scientific">Abeliophyllum distichum</name>
    <dbReference type="NCBI Taxonomy" id="126358"/>
    <lineage>
        <taxon>Eukaryota</taxon>
        <taxon>Viridiplantae</taxon>
        <taxon>Streptophyta</taxon>
        <taxon>Embryophyta</taxon>
        <taxon>Tracheophyta</taxon>
        <taxon>Spermatophyta</taxon>
        <taxon>Magnoliopsida</taxon>
        <taxon>eudicotyledons</taxon>
        <taxon>Gunneridae</taxon>
        <taxon>Pentapetalae</taxon>
        <taxon>asterids</taxon>
        <taxon>lamiids</taxon>
        <taxon>Lamiales</taxon>
        <taxon>Oleaceae</taxon>
        <taxon>Forsythieae</taxon>
        <taxon>Abeliophyllum</taxon>
    </lineage>
</organism>
<accession>A0ABD1VBL7</accession>
<name>A0ABD1VBL7_9LAMI</name>
<keyword evidence="2" id="KW-1185">Reference proteome</keyword>
<evidence type="ECO:0000313" key="1">
    <source>
        <dbReference type="EMBL" id="KAL2534734.1"/>
    </source>
</evidence>
<gene>
    <name evidence="1" type="ORF">Adt_08085</name>
</gene>
<proteinExistence type="predicted"/>
<dbReference type="InterPro" id="IPR052965">
    <property type="entry name" value="Pigment-catalase-like"/>
</dbReference>
<evidence type="ECO:0000313" key="2">
    <source>
        <dbReference type="Proteomes" id="UP001604336"/>
    </source>
</evidence>